<feature type="signal peptide" evidence="1">
    <location>
        <begin position="1"/>
        <end position="23"/>
    </location>
</feature>
<dbReference type="Proteomes" id="UP000183832">
    <property type="component" value="Unassembled WGS sequence"/>
</dbReference>
<dbReference type="EMBL" id="CVRI01000004">
    <property type="protein sequence ID" value="CRK87219.1"/>
    <property type="molecule type" value="Genomic_DNA"/>
</dbReference>
<gene>
    <name evidence="2" type="ORF">CLUMA_CG001023</name>
</gene>
<accession>A0A1J1HH59</accession>
<protein>
    <submittedName>
        <fullName evidence="2">CLUMA_CG001023, isoform A</fullName>
    </submittedName>
</protein>
<name>A0A1J1HH59_9DIPT</name>
<reference evidence="2 3" key="1">
    <citation type="submission" date="2015-04" db="EMBL/GenBank/DDBJ databases">
        <authorList>
            <person name="Syromyatnikov M.Y."/>
            <person name="Popov V.N."/>
        </authorList>
    </citation>
    <scope>NUCLEOTIDE SEQUENCE [LARGE SCALE GENOMIC DNA]</scope>
</reference>
<proteinExistence type="predicted"/>
<dbReference type="AlphaFoldDB" id="A0A1J1HH59"/>
<evidence type="ECO:0000256" key="1">
    <source>
        <dbReference type="SAM" id="SignalP"/>
    </source>
</evidence>
<evidence type="ECO:0000313" key="3">
    <source>
        <dbReference type="Proteomes" id="UP000183832"/>
    </source>
</evidence>
<sequence length="74" mass="8611">MRTSRRKFFFAKILALIPTLCLKSKKLSSFLEILHFLVGYRGGIPQVNAILVNETFSWKHYSALWKRLVDNGKL</sequence>
<feature type="chain" id="PRO_5012453015" evidence="1">
    <location>
        <begin position="24"/>
        <end position="74"/>
    </location>
</feature>
<keyword evidence="1" id="KW-0732">Signal</keyword>
<organism evidence="2 3">
    <name type="scientific">Clunio marinus</name>
    <dbReference type="NCBI Taxonomy" id="568069"/>
    <lineage>
        <taxon>Eukaryota</taxon>
        <taxon>Metazoa</taxon>
        <taxon>Ecdysozoa</taxon>
        <taxon>Arthropoda</taxon>
        <taxon>Hexapoda</taxon>
        <taxon>Insecta</taxon>
        <taxon>Pterygota</taxon>
        <taxon>Neoptera</taxon>
        <taxon>Endopterygota</taxon>
        <taxon>Diptera</taxon>
        <taxon>Nematocera</taxon>
        <taxon>Chironomoidea</taxon>
        <taxon>Chironomidae</taxon>
        <taxon>Clunio</taxon>
    </lineage>
</organism>
<evidence type="ECO:0000313" key="2">
    <source>
        <dbReference type="EMBL" id="CRK87219.1"/>
    </source>
</evidence>
<keyword evidence="3" id="KW-1185">Reference proteome</keyword>